<feature type="transmembrane region" description="Helical" evidence="2">
    <location>
        <begin position="220"/>
        <end position="239"/>
    </location>
</feature>
<accession>A0AA39Y1J1</accession>
<evidence type="ECO:0008006" key="5">
    <source>
        <dbReference type="Google" id="ProtNLM"/>
    </source>
</evidence>
<protein>
    <recommendedName>
        <fullName evidence="5">Transmembrane protein</fullName>
    </recommendedName>
</protein>
<sequence length="367" mass="40347">MTEPTTIPLQIPEAAAMASPTSAPTPHSPLRSQTNRPHLPRRQSRFTEDMTGEHTPVPSVYETSSPVDREPAPSLTSVSARSRGRPGAPPSTYTYTPSTAPSREYRPVELIARGMNGCLHAAACVILIALMVEFLAQVEGSWPEQIGAQAVTLLIFLAMDTLLDIVSLLRLQKEWASWALLLRLVSGIAYIILFMAYIAHGSVFPQGYSFWAMSPTFAGPVVYIFLWLLGLWNLCHVALRRHRLGNGLRACVGTTSPSSTQPLSPGAAANPRWRRWIGTSDRYSRTGDHDLETQPHFQPRVTMSSTTVAPSPPISLRDRPTCTEVKRPSYTATTRTASSHSYAKAEEKGVALKEEDESRGEKAEEKI</sequence>
<evidence type="ECO:0000313" key="3">
    <source>
        <dbReference type="EMBL" id="KAK0643406.1"/>
    </source>
</evidence>
<keyword evidence="4" id="KW-1185">Reference proteome</keyword>
<feature type="region of interest" description="Disordered" evidence="1">
    <location>
        <begin position="1"/>
        <end position="99"/>
    </location>
</feature>
<gene>
    <name evidence="3" type="ORF">B0T16DRAFT_391928</name>
</gene>
<keyword evidence="2" id="KW-0472">Membrane</keyword>
<feature type="compositionally biased region" description="Polar residues" evidence="1">
    <location>
        <begin position="330"/>
        <end position="341"/>
    </location>
</feature>
<feature type="transmembrane region" description="Helical" evidence="2">
    <location>
        <begin position="117"/>
        <end position="136"/>
    </location>
</feature>
<feature type="region of interest" description="Disordered" evidence="1">
    <location>
        <begin position="329"/>
        <end position="367"/>
    </location>
</feature>
<dbReference type="EMBL" id="JAULSV010000005">
    <property type="protein sequence ID" value="KAK0643406.1"/>
    <property type="molecule type" value="Genomic_DNA"/>
</dbReference>
<organism evidence="3 4">
    <name type="scientific">Cercophora newfieldiana</name>
    <dbReference type="NCBI Taxonomy" id="92897"/>
    <lineage>
        <taxon>Eukaryota</taxon>
        <taxon>Fungi</taxon>
        <taxon>Dikarya</taxon>
        <taxon>Ascomycota</taxon>
        <taxon>Pezizomycotina</taxon>
        <taxon>Sordariomycetes</taxon>
        <taxon>Sordariomycetidae</taxon>
        <taxon>Sordariales</taxon>
        <taxon>Lasiosphaeriaceae</taxon>
        <taxon>Cercophora</taxon>
    </lineage>
</organism>
<proteinExistence type="predicted"/>
<reference evidence="3" key="1">
    <citation type="submission" date="2023-06" db="EMBL/GenBank/DDBJ databases">
        <title>Genome-scale phylogeny and comparative genomics of the fungal order Sordariales.</title>
        <authorList>
            <consortium name="Lawrence Berkeley National Laboratory"/>
            <person name="Hensen N."/>
            <person name="Bonometti L."/>
            <person name="Westerberg I."/>
            <person name="Brannstrom I.O."/>
            <person name="Guillou S."/>
            <person name="Cros-Aarteil S."/>
            <person name="Calhoun S."/>
            <person name="Haridas S."/>
            <person name="Kuo A."/>
            <person name="Mondo S."/>
            <person name="Pangilinan J."/>
            <person name="Riley R."/>
            <person name="Labutti K."/>
            <person name="Andreopoulos B."/>
            <person name="Lipzen A."/>
            <person name="Chen C."/>
            <person name="Yanf M."/>
            <person name="Daum C."/>
            <person name="Ng V."/>
            <person name="Clum A."/>
            <person name="Steindorff A."/>
            <person name="Ohm R."/>
            <person name="Martin F."/>
            <person name="Silar P."/>
            <person name="Natvig D."/>
            <person name="Lalanne C."/>
            <person name="Gautier V."/>
            <person name="Ament-Velasquez S.L."/>
            <person name="Kruys A."/>
            <person name="Hutchinson M.I."/>
            <person name="Powell A.J."/>
            <person name="Barry K."/>
            <person name="Miller A.N."/>
            <person name="Grigoriev I.V."/>
            <person name="Debuchy R."/>
            <person name="Gladieux P."/>
            <person name="Thoren M.H."/>
            <person name="Johannesson H."/>
        </authorList>
    </citation>
    <scope>NUCLEOTIDE SEQUENCE</scope>
    <source>
        <strain evidence="3">SMH2532-1</strain>
    </source>
</reference>
<keyword evidence="2" id="KW-1133">Transmembrane helix</keyword>
<dbReference type="AlphaFoldDB" id="A0AA39Y1J1"/>
<name>A0AA39Y1J1_9PEZI</name>
<keyword evidence="2" id="KW-0812">Transmembrane</keyword>
<feature type="compositionally biased region" description="Low complexity" evidence="1">
    <location>
        <begin position="90"/>
        <end position="99"/>
    </location>
</feature>
<feature type="transmembrane region" description="Helical" evidence="2">
    <location>
        <begin position="148"/>
        <end position="169"/>
    </location>
</feature>
<feature type="compositionally biased region" description="Low complexity" evidence="1">
    <location>
        <begin position="12"/>
        <end position="29"/>
    </location>
</feature>
<evidence type="ECO:0000256" key="2">
    <source>
        <dbReference type="SAM" id="Phobius"/>
    </source>
</evidence>
<comment type="caution">
    <text evidence="3">The sequence shown here is derived from an EMBL/GenBank/DDBJ whole genome shotgun (WGS) entry which is preliminary data.</text>
</comment>
<feature type="compositionally biased region" description="Basic and acidic residues" evidence="1">
    <location>
        <begin position="343"/>
        <end position="353"/>
    </location>
</feature>
<evidence type="ECO:0000256" key="1">
    <source>
        <dbReference type="SAM" id="MobiDB-lite"/>
    </source>
</evidence>
<dbReference type="Proteomes" id="UP001174936">
    <property type="component" value="Unassembled WGS sequence"/>
</dbReference>
<feature type="transmembrane region" description="Helical" evidence="2">
    <location>
        <begin position="181"/>
        <end position="200"/>
    </location>
</feature>
<evidence type="ECO:0000313" key="4">
    <source>
        <dbReference type="Proteomes" id="UP001174936"/>
    </source>
</evidence>